<dbReference type="Gene3D" id="2.60.110.10">
    <property type="entry name" value="Thaumatin"/>
    <property type="match status" value="1"/>
</dbReference>
<sequence>MAGFKSFGLGLCFLLLNTTISSATPSTPTADLELLPQPPFLAARDAVVPLTLKLVNGLPSNNVYAYITTVDLQTNQSILVTSTGARFVPSPAKLYVPERVPSDCGILLGAPGVTTSVPVDFPLSNARVYFAEGEMEFWAIRTEDSYSLTNPSCESGKSGFIEVNQGADGMVWANPSFVDYVGLASPFELKSKTDNMTIESMPADGAARVCQRLKTAEETSAFPWSSLCKHDDKGAVYQVASPLHGNATLFNGYWNTTIDAVWNLIAKDGITFDLQSVAYGNVTCRMDADSSTMICDGISQPFSKPLSDHIWGCVGGPFTGANNAHGHIGSRLCAAFHRGTLLLPGGMCQPSQPASMYYQTDQIFNEYAKAVHAVPQDGRGYAFPVDDVKAAIMGPEVAGLVGVKDVTELTIFVGGRAGQGTGPVASPSPYTAIAFSPAILSLGSSANSTSTPTAYSSIVTTPASPSAADSTIKSSTGASTPSPATLTLSMQDKGVEHTLAASGILKKPVNGGAMRTSWVTVTKVETAIVVQTTTVLVSAP</sequence>
<evidence type="ECO:0000313" key="4">
    <source>
        <dbReference type="EMBL" id="OQO03221.1"/>
    </source>
</evidence>
<proteinExistence type="predicted"/>
<evidence type="ECO:0000256" key="1">
    <source>
        <dbReference type="SAM" id="MobiDB-lite"/>
    </source>
</evidence>
<dbReference type="InterPro" id="IPR037398">
    <property type="entry name" value="Glyco_hydro_64_fam"/>
</dbReference>
<keyword evidence="5" id="KW-1185">Reference proteome</keyword>
<name>A0A1V8SVZ9_9PEZI</name>
<dbReference type="InParanoid" id="A0A1V8SVZ9"/>
<keyword evidence="2" id="KW-0732">Signal</keyword>
<feature type="compositionally biased region" description="Polar residues" evidence="1">
    <location>
        <begin position="451"/>
        <end position="473"/>
    </location>
</feature>
<evidence type="ECO:0000259" key="3">
    <source>
        <dbReference type="PROSITE" id="PS52006"/>
    </source>
</evidence>
<dbReference type="PANTHER" id="PTHR38165">
    <property type="match status" value="1"/>
</dbReference>
<feature type="compositionally biased region" description="Low complexity" evidence="1">
    <location>
        <begin position="474"/>
        <end position="483"/>
    </location>
</feature>
<feature type="signal peptide" evidence="2">
    <location>
        <begin position="1"/>
        <end position="23"/>
    </location>
</feature>
<feature type="domain" description="GH64" evidence="3">
    <location>
        <begin position="45"/>
        <end position="409"/>
    </location>
</feature>
<dbReference type="InterPro" id="IPR042517">
    <property type="entry name" value="Glyco_hydro_64_N_2"/>
</dbReference>
<evidence type="ECO:0000313" key="5">
    <source>
        <dbReference type="Proteomes" id="UP000192596"/>
    </source>
</evidence>
<dbReference type="Gene3D" id="3.30.920.50">
    <property type="entry name" value="Beta-1,3-glucanase, C-terminal domain"/>
    <property type="match status" value="1"/>
</dbReference>
<dbReference type="AlphaFoldDB" id="A0A1V8SVZ9"/>
<dbReference type="Pfam" id="PF16483">
    <property type="entry name" value="Glyco_hydro_64"/>
    <property type="match status" value="1"/>
</dbReference>
<dbReference type="PANTHER" id="PTHR38165:SF1">
    <property type="entry name" value="GLUCANASE B"/>
    <property type="match status" value="1"/>
</dbReference>
<organism evidence="4 5">
    <name type="scientific">Cryoendolithus antarcticus</name>
    <dbReference type="NCBI Taxonomy" id="1507870"/>
    <lineage>
        <taxon>Eukaryota</taxon>
        <taxon>Fungi</taxon>
        <taxon>Dikarya</taxon>
        <taxon>Ascomycota</taxon>
        <taxon>Pezizomycotina</taxon>
        <taxon>Dothideomycetes</taxon>
        <taxon>Dothideomycetidae</taxon>
        <taxon>Cladosporiales</taxon>
        <taxon>Cladosporiaceae</taxon>
        <taxon>Cryoendolithus</taxon>
    </lineage>
</organism>
<dbReference type="InterPro" id="IPR032477">
    <property type="entry name" value="Glyco_hydro_64"/>
</dbReference>
<evidence type="ECO:0000256" key="2">
    <source>
        <dbReference type="SAM" id="SignalP"/>
    </source>
</evidence>
<dbReference type="EMBL" id="NAJO01000025">
    <property type="protein sequence ID" value="OQO03221.1"/>
    <property type="molecule type" value="Genomic_DNA"/>
</dbReference>
<gene>
    <name evidence="4" type="ORF">B0A48_11477</name>
</gene>
<dbReference type="STRING" id="1507870.A0A1V8SVZ9"/>
<dbReference type="Proteomes" id="UP000192596">
    <property type="component" value="Unassembled WGS sequence"/>
</dbReference>
<feature type="region of interest" description="Disordered" evidence="1">
    <location>
        <begin position="451"/>
        <end position="483"/>
    </location>
</feature>
<comment type="caution">
    <text evidence="4">The sequence shown here is derived from an EMBL/GenBank/DDBJ whole genome shotgun (WGS) entry which is preliminary data.</text>
</comment>
<dbReference type="InterPro" id="IPR037176">
    <property type="entry name" value="Osmotin/thaumatin-like_sf"/>
</dbReference>
<reference evidence="5" key="1">
    <citation type="submission" date="2017-03" db="EMBL/GenBank/DDBJ databases">
        <title>Genomes of endolithic fungi from Antarctica.</title>
        <authorList>
            <person name="Coleine C."/>
            <person name="Masonjones S."/>
            <person name="Stajich J.E."/>
        </authorList>
    </citation>
    <scope>NUCLEOTIDE SEQUENCE [LARGE SCALE GENOMIC DNA]</scope>
    <source>
        <strain evidence="5">CCFEE 5527</strain>
    </source>
</reference>
<protein>
    <recommendedName>
        <fullName evidence="3">GH64 domain-containing protein</fullName>
    </recommendedName>
</protein>
<accession>A0A1V8SVZ9</accession>
<dbReference type="PROSITE" id="PS52006">
    <property type="entry name" value="GH64"/>
    <property type="match status" value="1"/>
</dbReference>
<feature type="chain" id="PRO_5013388667" description="GH64 domain-containing protein" evidence="2">
    <location>
        <begin position="24"/>
        <end position="540"/>
    </location>
</feature>
<dbReference type="OrthoDB" id="10058186at2759"/>